<proteinExistence type="predicted"/>
<feature type="non-terminal residue" evidence="2">
    <location>
        <position position="1"/>
    </location>
</feature>
<organism evidence="2 3">
    <name type="scientific">Paenibacillus sepulcri</name>
    <dbReference type="NCBI Taxonomy" id="359917"/>
    <lineage>
        <taxon>Bacteria</taxon>
        <taxon>Bacillati</taxon>
        <taxon>Bacillota</taxon>
        <taxon>Bacilli</taxon>
        <taxon>Bacillales</taxon>
        <taxon>Paenibacillaceae</taxon>
        <taxon>Paenibacillus</taxon>
    </lineage>
</organism>
<evidence type="ECO:0000313" key="2">
    <source>
        <dbReference type="EMBL" id="MBW7457428.1"/>
    </source>
</evidence>
<dbReference type="Pfam" id="PF11975">
    <property type="entry name" value="Glyco_hydro_4C"/>
    <property type="match status" value="1"/>
</dbReference>
<evidence type="ECO:0000313" key="3">
    <source>
        <dbReference type="Proteomes" id="UP001519887"/>
    </source>
</evidence>
<dbReference type="InterPro" id="IPR015955">
    <property type="entry name" value="Lactate_DH/Glyco_Ohase_4_C"/>
</dbReference>
<reference evidence="2 3" key="1">
    <citation type="submission" date="2021-07" db="EMBL/GenBank/DDBJ databases">
        <title>Paenibacillus radiodurans sp. nov., isolated from the southeastern edge of Tengger Desert.</title>
        <authorList>
            <person name="Zhang G."/>
        </authorList>
    </citation>
    <scope>NUCLEOTIDE SEQUENCE [LARGE SCALE GENOMIC DNA]</scope>
    <source>
        <strain evidence="2 3">CCM 7311</strain>
    </source>
</reference>
<dbReference type="EMBL" id="JAHZIK010000850">
    <property type="protein sequence ID" value="MBW7457428.1"/>
    <property type="molecule type" value="Genomic_DNA"/>
</dbReference>
<evidence type="ECO:0000259" key="1">
    <source>
        <dbReference type="Pfam" id="PF11975"/>
    </source>
</evidence>
<gene>
    <name evidence="2" type="ORF">K0U00_25635</name>
</gene>
<dbReference type="Gene3D" id="3.90.110.10">
    <property type="entry name" value="Lactate dehydrogenase/glycoside hydrolase, family 4, C-terminal"/>
    <property type="match status" value="1"/>
</dbReference>
<dbReference type="InterPro" id="IPR022616">
    <property type="entry name" value="Glyco_hydro_4_C"/>
</dbReference>
<accession>A0ABS7C964</accession>
<dbReference type="Proteomes" id="UP001519887">
    <property type="component" value="Unassembled WGS sequence"/>
</dbReference>
<sequence length="63" mass="7265">ALNRTNINMQLLTIEAAVTRKREHIYHAALLDPHTSAELPIDTIKALVDEMLEVNQHFLPDYR</sequence>
<feature type="domain" description="Glycosyl hydrolase family 4 C-terminal" evidence="1">
    <location>
        <begin position="1"/>
        <end position="35"/>
    </location>
</feature>
<dbReference type="SUPFAM" id="SSF56327">
    <property type="entry name" value="LDH C-terminal domain-like"/>
    <property type="match status" value="1"/>
</dbReference>
<keyword evidence="3" id="KW-1185">Reference proteome</keyword>
<name>A0ABS7C964_9BACL</name>
<comment type="caution">
    <text evidence="2">The sequence shown here is derived from an EMBL/GenBank/DDBJ whole genome shotgun (WGS) entry which is preliminary data.</text>
</comment>
<protein>
    <submittedName>
        <fullName evidence="2">Alpha-glucosidase/alpha-galactosidase</fullName>
    </submittedName>
</protein>